<proteinExistence type="predicted"/>
<evidence type="ECO:0000313" key="1">
    <source>
        <dbReference type="EMBL" id="KAJ8927425.1"/>
    </source>
</evidence>
<sequence>MGTSIISDRWCLSSIQIQWNLENFGGFQELIKWEDIKYDDDSMINFVDELKLSSYDLNAIKSSCISFCIRKYLNTIQNGTSHKIVIESVDYLTL</sequence>
<organism evidence="1 2">
    <name type="scientific">Rhamnusium bicolor</name>
    <dbReference type="NCBI Taxonomy" id="1586634"/>
    <lineage>
        <taxon>Eukaryota</taxon>
        <taxon>Metazoa</taxon>
        <taxon>Ecdysozoa</taxon>
        <taxon>Arthropoda</taxon>
        <taxon>Hexapoda</taxon>
        <taxon>Insecta</taxon>
        <taxon>Pterygota</taxon>
        <taxon>Neoptera</taxon>
        <taxon>Endopterygota</taxon>
        <taxon>Coleoptera</taxon>
        <taxon>Polyphaga</taxon>
        <taxon>Cucujiformia</taxon>
        <taxon>Chrysomeloidea</taxon>
        <taxon>Cerambycidae</taxon>
        <taxon>Lepturinae</taxon>
        <taxon>Rhagiini</taxon>
        <taxon>Rhamnusium</taxon>
    </lineage>
</organism>
<dbReference type="AlphaFoldDB" id="A0AAV8WMK7"/>
<reference evidence="1" key="1">
    <citation type="journal article" date="2023" name="Insect Mol. Biol.">
        <title>Genome sequencing provides insights into the evolution of gene families encoding plant cell wall-degrading enzymes in longhorned beetles.</title>
        <authorList>
            <person name="Shin N.R."/>
            <person name="Okamura Y."/>
            <person name="Kirsch R."/>
            <person name="Pauchet Y."/>
        </authorList>
    </citation>
    <scope>NUCLEOTIDE SEQUENCE</scope>
    <source>
        <strain evidence="1">RBIC_L_NR</strain>
    </source>
</reference>
<accession>A0AAV8WMK7</accession>
<evidence type="ECO:0000313" key="2">
    <source>
        <dbReference type="Proteomes" id="UP001162156"/>
    </source>
</evidence>
<keyword evidence="2" id="KW-1185">Reference proteome</keyword>
<comment type="caution">
    <text evidence="1">The sequence shown here is derived from an EMBL/GenBank/DDBJ whole genome shotgun (WGS) entry which is preliminary data.</text>
</comment>
<dbReference type="EMBL" id="JANEYF010005661">
    <property type="protein sequence ID" value="KAJ8927425.1"/>
    <property type="molecule type" value="Genomic_DNA"/>
</dbReference>
<protein>
    <submittedName>
        <fullName evidence="1">Uncharacterized protein</fullName>
    </submittedName>
</protein>
<dbReference type="Proteomes" id="UP001162156">
    <property type="component" value="Unassembled WGS sequence"/>
</dbReference>
<name>A0AAV8WMK7_9CUCU</name>
<gene>
    <name evidence="1" type="ORF">NQ314_020095</name>
</gene>